<keyword evidence="6" id="KW-1185">Reference proteome</keyword>
<evidence type="ECO:0000259" key="4">
    <source>
        <dbReference type="PROSITE" id="PS50956"/>
    </source>
</evidence>
<gene>
    <name evidence="5" type="ORF">D5S18_28445</name>
</gene>
<dbReference type="AlphaFoldDB" id="A0A3A4JM42"/>
<proteinExistence type="predicted"/>
<dbReference type="SUPFAM" id="SSF54909">
    <property type="entry name" value="Dimeric alpha+beta barrel"/>
    <property type="match status" value="1"/>
</dbReference>
<dbReference type="PANTHER" id="PTHR30154">
    <property type="entry name" value="LEUCINE-RESPONSIVE REGULATORY PROTEIN"/>
    <property type="match status" value="1"/>
</dbReference>
<evidence type="ECO:0000256" key="1">
    <source>
        <dbReference type="ARBA" id="ARBA00023015"/>
    </source>
</evidence>
<dbReference type="GO" id="GO:0043565">
    <property type="term" value="F:sequence-specific DNA binding"/>
    <property type="evidence" value="ECO:0007669"/>
    <property type="project" value="InterPro"/>
</dbReference>
<comment type="caution">
    <text evidence="5">The sequence shown here is derived from an EMBL/GenBank/DDBJ whole genome shotgun (WGS) entry which is preliminary data.</text>
</comment>
<evidence type="ECO:0000313" key="5">
    <source>
        <dbReference type="EMBL" id="RJO69831.1"/>
    </source>
</evidence>
<organism evidence="5 6">
    <name type="scientific">Nocardia panacis</name>
    <dbReference type="NCBI Taxonomy" id="2340916"/>
    <lineage>
        <taxon>Bacteria</taxon>
        <taxon>Bacillati</taxon>
        <taxon>Actinomycetota</taxon>
        <taxon>Actinomycetes</taxon>
        <taxon>Mycobacteriales</taxon>
        <taxon>Nocardiaceae</taxon>
        <taxon>Nocardia</taxon>
    </lineage>
</organism>
<dbReference type="GO" id="GO:0005829">
    <property type="term" value="C:cytosol"/>
    <property type="evidence" value="ECO:0007669"/>
    <property type="project" value="TreeGrafter"/>
</dbReference>
<evidence type="ECO:0000256" key="2">
    <source>
        <dbReference type="ARBA" id="ARBA00023125"/>
    </source>
</evidence>
<dbReference type="SMART" id="SM00344">
    <property type="entry name" value="HTH_ASNC"/>
    <property type="match status" value="1"/>
</dbReference>
<dbReference type="PROSITE" id="PS50956">
    <property type="entry name" value="HTH_ASNC_2"/>
    <property type="match status" value="1"/>
</dbReference>
<dbReference type="CDD" id="cd00090">
    <property type="entry name" value="HTH_ARSR"/>
    <property type="match status" value="1"/>
</dbReference>
<dbReference type="InterPro" id="IPR011008">
    <property type="entry name" value="Dimeric_a/b-barrel"/>
</dbReference>
<dbReference type="InterPro" id="IPR036390">
    <property type="entry name" value="WH_DNA-bd_sf"/>
</dbReference>
<accession>A0A3A4JM42</accession>
<evidence type="ECO:0000313" key="6">
    <source>
        <dbReference type="Proteomes" id="UP000266677"/>
    </source>
</evidence>
<dbReference type="Proteomes" id="UP000266677">
    <property type="component" value="Unassembled WGS sequence"/>
</dbReference>
<sequence length="150" mass="16607">MDAIDRKILAELQRNGRITLTDLAAKVRLSLSPCHRRLRELEANGAIRGYRAVVDAAAVGLTFEAIVFVSMNQEDRGTVSAFEQALTEIPQVVQAQRLFGEPDYLLRVVAADLTAFQRLYDDRLATLPGVGRLTSTLVMKQIVTDRALPL</sequence>
<feature type="domain" description="HTH asnC-type" evidence="4">
    <location>
        <begin position="1"/>
        <end position="62"/>
    </location>
</feature>
<dbReference type="Pfam" id="PF01037">
    <property type="entry name" value="AsnC_trans_reg"/>
    <property type="match status" value="1"/>
</dbReference>
<dbReference type="EMBL" id="QZFU01000041">
    <property type="protein sequence ID" value="RJO69831.1"/>
    <property type="molecule type" value="Genomic_DNA"/>
</dbReference>
<reference evidence="5 6" key="1">
    <citation type="submission" date="2018-09" db="EMBL/GenBank/DDBJ databases">
        <title>YIM PH21274 draft genome.</title>
        <authorList>
            <person name="Miao C."/>
        </authorList>
    </citation>
    <scope>NUCLEOTIDE SEQUENCE [LARGE SCALE GENOMIC DNA]</scope>
    <source>
        <strain evidence="5 6">YIM PH 21724</strain>
    </source>
</reference>
<protein>
    <submittedName>
        <fullName evidence="5">Lrp/AsnC family transcriptional regulator</fullName>
    </submittedName>
</protein>
<keyword evidence="2" id="KW-0238">DNA-binding</keyword>
<dbReference type="InterPro" id="IPR011991">
    <property type="entry name" value="ArsR-like_HTH"/>
</dbReference>
<dbReference type="InterPro" id="IPR019887">
    <property type="entry name" value="Tscrpt_reg_AsnC/Lrp_C"/>
</dbReference>
<dbReference type="Gene3D" id="3.30.70.920">
    <property type="match status" value="1"/>
</dbReference>
<dbReference type="SUPFAM" id="SSF46785">
    <property type="entry name" value="Winged helix' DNA-binding domain"/>
    <property type="match status" value="1"/>
</dbReference>
<name>A0A3A4JM42_9NOCA</name>
<keyword evidence="3" id="KW-0804">Transcription</keyword>
<dbReference type="Gene3D" id="1.10.10.10">
    <property type="entry name" value="Winged helix-like DNA-binding domain superfamily/Winged helix DNA-binding domain"/>
    <property type="match status" value="1"/>
</dbReference>
<dbReference type="PRINTS" id="PR00033">
    <property type="entry name" value="HTHASNC"/>
</dbReference>
<keyword evidence="1" id="KW-0805">Transcription regulation</keyword>
<dbReference type="OrthoDB" id="5243753at2"/>
<dbReference type="InterPro" id="IPR000485">
    <property type="entry name" value="AsnC-type_HTH_dom"/>
</dbReference>
<dbReference type="RefSeq" id="WP_120044201.1">
    <property type="nucleotide sequence ID" value="NZ_QZFU01000041.1"/>
</dbReference>
<dbReference type="InterPro" id="IPR036388">
    <property type="entry name" value="WH-like_DNA-bd_sf"/>
</dbReference>
<dbReference type="Pfam" id="PF13412">
    <property type="entry name" value="HTH_24"/>
    <property type="match status" value="1"/>
</dbReference>
<evidence type="ECO:0000256" key="3">
    <source>
        <dbReference type="ARBA" id="ARBA00023163"/>
    </source>
</evidence>
<dbReference type="InterPro" id="IPR019888">
    <property type="entry name" value="Tscrpt_reg_AsnC-like"/>
</dbReference>
<dbReference type="GO" id="GO:0043200">
    <property type="term" value="P:response to amino acid"/>
    <property type="evidence" value="ECO:0007669"/>
    <property type="project" value="TreeGrafter"/>
</dbReference>
<dbReference type="PANTHER" id="PTHR30154:SF34">
    <property type="entry name" value="TRANSCRIPTIONAL REGULATOR AZLB"/>
    <property type="match status" value="1"/>
</dbReference>